<dbReference type="PANTHER" id="PTHR46382:SF1">
    <property type="entry name" value="PHOSPHATIDATE CYTIDYLYLTRANSFERASE"/>
    <property type="match status" value="1"/>
</dbReference>
<organism evidence="14">
    <name type="scientific">hydrothermal vent metagenome</name>
    <dbReference type="NCBI Taxonomy" id="652676"/>
    <lineage>
        <taxon>unclassified sequences</taxon>
        <taxon>metagenomes</taxon>
        <taxon>ecological metagenomes</taxon>
    </lineage>
</organism>
<comment type="similarity">
    <text evidence="2">Belongs to the CDS family.</text>
</comment>
<protein>
    <submittedName>
        <fullName evidence="14">Phosphatidate cytidylyltransferase</fullName>
        <ecNumber evidence="14">2.7.7.41</ecNumber>
    </submittedName>
</protein>
<dbReference type="PANTHER" id="PTHR46382">
    <property type="entry name" value="PHOSPHATIDATE CYTIDYLYLTRANSFERASE"/>
    <property type="match status" value="1"/>
</dbReference>
<evidence type="ECO:0000256" key="1">
    <source>
        <dbReference type="ARBA" id="ARBA00004651"/>
    </source>
</evidence>
<evidence type="ECO:0000256" key="9">
    <source>
        <dbReference type="ARBA" id="ARBA00023098"/>
    </source>
</evidence>
<sequence>MNKLPLVQMLQKRSFQVRLISALILISIALAGVFAGGYFFTALAGLFGAFMLVEWKNISDPNGKNLPHILNGFALVTTVLLTTLGHITLSGIVLFSFVFLNSLERARRGGAWRAGFGLLYLLLPVLLLLLLRDMHGGLGLMLFIFTVVWAADSGAYLLGSIIRGPKLWPEISPNKTWSGFFGGIFLGTVSGAVLAISLGRDPVAYGGLAFVLTIVAAGGDLLISRMKRHFGVKDTGDTIPGHGGVIDRMDAFLAAVLVCSALIYEFPGIWGRFL</sequence>
<feature type="transmembrane region" description="Helical" evidence="13">
    <location>
        <begin position="179"/>
        <end position="198"/>
    </location>
</feature>
<gene>
    <name evidence="14" type="ORF">MNBD_ALPHA06-2260</name>
</gene>
<keyword evidence="5 14" id="KW-0808">Transferase</keyword>
<evidence type="ECO:0000256" key="13">
    <source>
        <dbReference type="SAM" id="Phobius"/>
    </source>
</evidence>
<evidence type="ECO:0000256" key="3">
    <source>
        <dbReference type="ARBA" id="ARBA00022475"/>
    </source>
</evidence>
<dbReference type="AlphaFoldDB" id="A0A3B0RNM7"/>
<evidence type="ECO:0000256" key="10">
    <source>
        <dbReference type="ARBA" id="ARBA00023136"/>
    </source>
</evidence>
<keyword evidence="7 14" id="KW-0548">Nucleotidyltransferase</keyword>
<dbReference type="GO" id="GO:0005886">
    <property type="term" value="C:plasma membrane"/>
    <property type="evidence" value="ECO:0007669"/>
    <property type="project" value="UniProtKB-SubCell"/>
</dbReference>
<dbReference type="GO" id="GO:0016024">
    <property type="term" value="P:CDP-diacylglycerol biosynthetic process"/>
    <property type="evidence" value="ECO:0007669"/>
    <property type="project" value="TreeGrafter"/>
</dbReference>
<evidence type="ECO:0000313" key="14">
    <source>
        <dbReference type="EMBL" id="VAV93509.1"/>
    </source>
</evidence>
<feature type="transmembrane region" description="Helical" evidence="13">
    <location>
        <begin position="73"/>
        <end position="100"/>
    </location>
</feature>
<feature type="transmembrane region" description="Helical" evidence="13">
    <location>
        <begin position="137"/>
        <end position="158"/>
    </location>
</feature>
<dbReference type="GO" id="GO:0004605">
    <property type="term" value="F:phosphatidate cytidylyltransferase activity"/>
    <property type="evidence" value="ECO:0007669"/>
    <property type="project" value="UniProtKB-EC"/>
</dbReference>
<dbReference type="PROSITE" id="PS01315">
    <property type="entry name" value="CDS"/>
    <property type="match status" value="1"/>
</dbReference>
<keyword evidence="4" id="KW-0444">Lipid biosynthesis</keyword>
<keyword evidence="11" id="KW-0594">Phospholipid biosynthesis</keyword>
<evidence type="ECO:0000256" key="12">
    <source>
        <dbReference type="ARBA" id="ARBA00023264"/>
    </source>
</evidence>
<keyword evidence="8 13" id="KW-1133">Transmembrane helix</keyword>
<reference evidence="14" key="1">
    <citation type="submission" date="2018-06" db="EMBL/GenBank/DDBJ databases">
        <authorList>
            <person name="Zhirakovskaya E."/>
        </authorList>
    </citation>
    <scope>NUCLEOTIDE SEQUENCE</scope>
</reference>
<keyword evidence="10 13" id="KW-0472">Membrane</keyword>
<keyword evidence="6 13" id="KW-0812">Transmembrane</keyword>
<accession>A0A3B0RNM7</accession>
<name>A0A3B0RNM7_9ZZZZ</name>
<keyword evidence="12" id="KW-1208">Phospholipid metabolism</keyword>
<feature type="transmembrane region" description="Helical" evidence="13">
    <location>
        <begin position="20"/>
        <end position="53"/>
    </location>
</feature>
<evidence type="ECO:0000256" key="7">
    <source>
        <dbReference type="ARBA" id="ARBA00022695"/>
    </source>
</evidence>
<feature type="transmembrane region" description="Helical" evidence="13">
    <location>
        <begin position="204"/>
        <end position="223"/>
    </location>
</feature>
<dbReference type="EC" id="2.7.7.41" evidence="14"/>
<comment type="subcellular location">
    <subcellularLocation>
        <location evidence="1">Cell membrane</location>
        <topology evidence="1">Multi-pass membrane protein</topology>
    </subcellularLocation>
</comment>
<evidence type="ECO:0000256" key="11">
    <source>
        <dbReference type="ARBA" id="ARBA00023209"/>
    </source>
</evidence>
<feature type="transmembrane region" description="Helical" evidence="13">
    <location>
        <begin position="251"/>
        <end position="270"/>
    </location>
</feature>
<evidence type="ECO:0000256" key="4">
    <source>
        <dbReference type="ARBA" id="ARBA00022516"/>
    </source>
</evidence>
<keyword evidence="9" id="KW-0443">Lipid metabolism</keyword>
<dbReference type="EMBL" id="UOEE01000167">
    <property type="protein sequence ID" value="VAV93509.1"/>
    <property type="molecule type" value="Genomic_DNA"/>
</dbReference>
<feature type="transmembrane region" description="Helical" evidence="13">
    <location>
        <begin position="112"/>
        <end position="131"/>
    </location>
</feature>
<evidence type="ECO:0000256" key="8">
    <source>
        <dbReference type="ARBA" id="ARBA00022989"/>
    </source>
</evidence>
<proteinExistence type="inferred from homology"/>
<evidence type="ECO:0000256" key="2">
    <source>
        <dbReference type="ARBA" id="ARBA00010185"/>
    </source>
</evidence>
<dbReference type="Pfam" id="PF01148">
    <property type="entry name" value="CTP_transf_1"/>
    <property type="match status" value="1"/>
</dbReference>
<evidence type="ECO:0000256" key="6">
    <source>
        <dbReference type="ARBA" id="ARBA00022692"/>
    </source>
</evidence>
<keyword evidence="3" id="KW-1003">Cell membrane</keyword>
<dbReference type="InterPro" id="IPR000374">
    <property type="entry name" value="PC_trans"/>
</dbReference>
<evidence type="ECO:0000256" key="5">
    <source>
        <dbReference type="ARBA" id="ARBA00022679"/>
    </source>
</evidence>